<reference evidence="1" key="1">
    <citation type="submission" date="2020-03" db="EMBL/GenBank/DDBJ databases">
        <authorList>
            <person name="Weist P."/>
        </authorList>
    </citation>
    <scope>NUCLEOTIDE SEQUENCE</scope>
</reference>
<organism evidence="1 2">
    <name type="scientific">Pleuronectes platessa</name>
    <name type="common">European plaice</name>
    <dbReference type="NCBI Taxonomy" id="8262"/>
    <lineage>
        <taxon>Eukaryota</taxon>
        <taxon>Metazoa</taxon>
        <taxon>Chordata</taxon>
        <taxon>Craniata</taxon>
        <taxon>Vertebrata</taxon>
        <taxon>Euteleostomi</taxon>
        <taxon>Actinopterygii</taxon>
        <taxon>Neopterygii</taxon>
        <taxon>Teleostei</taxon>
        <taxon>Neoteleostei</taxon>
        <taxon>Acanthomorphata</taxon>
        <taxon>Carangaria</taxon>
        <taxon>Pleuronectiformes</taxon>
        <taxon>Pleuronectoidei</taxon>
        <taxon>Pleuronectidae</taxon>
        <taxon>Pleuronectes</taxon>
    </lineage>
</organism>
<evidence type="ECO:0000313" key="2">
    <source>
        <dbReference type="Proteomes" id="UP001153269"/>
    </source>
</evidence>
<protein>
    <submittedName>
        <fullName evidence="1">Uncharacterized protein</fullName>
    </submittedName>
</protein>
<keyword evidence="2" id="KW-1185">Reference proteome</keyword>
<accession>A0A9N7W2F8</accession>
<sequence>TKTTILVELTVLWEEGAEAANERKRGKYPDPKAECIEAGDPTFPVTNLRDGIHWVPQLPGNIGLPSAEGCQAKLRKEGTLSQFRNATHCLACCLMVCQFGFNLPPPFAAQTVGGRRHLSGSQQAVCDFERAADMDAVTHMSLHATQREETCAMRVWTCVFSSVRALEHKP</sequence>
<gene>
    <name evidence="1" type="ORF">PLEPLA_LOCUS47494</name>
</gene>
<dbReference type="EMBL" id="CADEAL010004441">
    <property type="protein sequence ID" value="CAB1459657.1"/>
    <property type="molecule type" value="Genomic_DNA"/>
</dbReference>
<comment type="caution">
    <text evidence="1">The sequence shown here is derived from an EMBL/GenBank/DDBJ whole genome shotgun (WGS) entry which is preliminary data.</text>
</comment>
<dbReference type="AlphaFoldDB" id="A0A9N7W2F8"/>
<proteinExistence type="predicted"/>
<evidence type="ECO:0000313" key="1">
    <source>
        <dbReference type="EMBL" id="CAB1459657.1"/>
    </source>
</evidence>
<feature type="non-terminal residue" evidence="1">
    <location>
        <position position="170"/>
    </location>
</feature>
<name>A0A9N7W2F8_PLEPL</name>
<dbReference type="Proteomes" id="UP001153269">
    <property type="component" value="Unassembled WGS sequence"/>
</dbReference>